<evidence type="ECO:0000256" key="2">
    <source>
        <dbReference type="ARBA" id="ARBA00022723"/>
    </source>
</evidence>
<organism evidence="7 8">
    <name type="scientific">Pseudoroseomonas ludipueritiae</name>
    <dbReference type="NCBI Taxonomy" id="198093"/>
    <lineage>
        <taxon>Bacteria</taxon>
        <taxon>Pseudomonadati</taxon>
        <taxon>Pseudomonadota</taxon>
        <taxon>Alphaproteobacteria</taxon>
        <taxon>Acetobacterales</taxon>
        <taxon>Acetobacteraceae</taxon>
        <taxon>Pseudoroseomonas</taxon>
    </lineage>
</organism>
<feature type="domain" description="Cytochrome c" evidence="6">
    <location>
        <begin position="47"/>
        <end position="132"/>
    </location>
</feature>
<evidence type="ECO:0000259" key="6">
    <source>
        <dbReference type="PROSITE" id="PS51007"/>
    </source>
</evidence>
<name>A0ABR7R8Z8_9PROT</name>
<comment type="caution">
    <text evidence="7">The sequence shown here is derived from an EMBL/GenBank/DDBJ whole genome shotgun (WGS) entry which is preliminary data.</text>
</comment>
<keyword evidence="1 4" id="KW-0349">Heme</keyword>
<dbReference type="SUPFAM" id="SSF46626">
    <property type="entry name" value="Cytochrome c"/>
    <property type="match status" value="1"/>
</dbReference>
<evidence type="ECO:0000256" key="4">
    <source>
        <dbReference type="PROSITE-ProRule" id="PRU00433"/>
    </source>
</evidence>
<dbReference type="PROSITE" id="PS51007">
    <property type="entry name" value="CYTC"/>
    <property type="match status" value="1"/>
</dbReference>
<gene>
    <name evidence="7" type="ORF">IBL25_14660</name>
</gene>
<keyword evidence="8" id="KW-1185">Reference proteome</keyword>
<dbReference type="InterPro" id="IPR009056">
    <property type="entry name" value="Cyt_c-like_dom"/>
</dbReference>
<evidence type="ECO:0000256" key="3">
    <source>
        <dbReference type="ARBA" id="ARBA00023004"/>
    </source>
</evidence>
<dbReference type="Gene3D" id="1.10.760.10">
    <property type="entry name" value="Cytochrome c-like domain"/>
    <property type="match status" value="1"/>
</dbReference>
<evidence type="ECO:0000256" key="1">
    <source>
        <dbReference type="ARBA" id="ARBA00022617"/>
    </source>
</evidence>
<feature type="signal peptide" evidence="5">
    <location>
        <begin position="1"/>
        <end position="26"/>
    </location>
</feature>
<dbReference type="EMBL" id="JACTUZ010000065">
    <property type="protein sequence ID" value="MBC9178184.1"/>
    <property type="molecule type" value="Genomic_DNA"/>
</dbReference>
<evidence type="ECO:0000313" key="7">
    <source>
        <dbReference type="EMBL" id="MBC9178184.1"/>
    </source>
</evidence>
<feature type="chain" id="PRO_5046344413" evidence="5">
    <location>
        <begin position="27"/>
        <end position="147"/>
    </location>
</feature>
<keyword evidence="2 4" id="KW-0479">Metal-binding</keyword>
<protein>
    <submittedName>
        <fullName evidence="7">C-type cytochrome</fullName>
    </submittedName>
</protein>
<accession>A0ABR7R8Z8</accession>
<dbReference type="Proteomes" id="UP000603940">
    <property type="component" value="Unassembled WGS sequence"/>
</dbReference>
<evidence type="ECO:0000313" key="8">
    <source>
        <dbReference type="Proteomes" id="UP000603940"/>
    </source>
</evidence>
<dbReference type="Pfam" id="PF13442">
    <property type="entry name" value="Cytochrome_CBB3"/>
    <property type="match status" value="1"/>
</dbReference>
<keyword evidence="5" id="KW-0732">Signal</keyword>
<reference evidence="7 8" key="1">
    <citation type="journal article" date="2009" name="Int. J. Syst. Evol. Microbiol.">
        <title>Transfer of Teichococcus ludipueritiae and Muricoccus roseus to the genus Roseomonas, as Roseomonas ludipueritiae comb. nov. and Roseomonas rosea comb. nov., respectively, and emended description of the genus Roseomonas.</title>
        <authorList>
            <person name="Sanchez-Porro C."/>
            <person name="Gallego V."/>
            <person name="Busse H.J."/>
            <person name="Kampfer P."/>
            <person name="Ventosa A."/>
        </authorList>
    </citation>
    <scope>NUCLEOTIDE SEQUENCE [LARGE SCALE GENOMIC DNA]</scope>
    <source>
        <strain evidence="7 8">DSM 14915</strain>
    </source>
</reference>
<proteinExistence type="predicted"/>
<keyword evidence="3 4" id="KW-0408">Iron</keyword>
<dbReference type="InterPro" id="IPR036909">
    <property type="entry name" value="Cyt_c-like_dom_sf"/>
</dbReference>
<evidence type="ECO:0000256" key="5">
    <source>
        <dbReference type="SAM" id="SignalP"/>
    </source>
</evidence>
<sequence length="147" mass="16170">MEMSRMKFLHAAVAAAFCALALPATAQQSAATTEEKPYTVQDGRVDRGTYNGYRRYGNSCERCHGQDGAGSSFAPNLVDSLKHLSHEQFLEVVINGRQNVTSSQQNVMPPFGQVEDVALYIEDIYAYLKARSDGVVGRGRPQRIANQ</sequence>